<gene>
    <name evidence="1" type="ORF">R4485_18080</name>
</gene>
<dbReference type="AlphaFoldDB" id="A0AAE5AE56"/>
<evidence type="ECO:0000313" key="2">
    <source>
        <dbReference type="Proteomes" id="UP001186041"/>
    </source>
</evidence>
<comment type="caution">
    <text evidence="1">The sequence shown here is derived from an EMBL/GenBank/DDBJ whole genome shotgun (WGS) entry which is preliminary data.</text>
</comment>
<accession>A0AAE5AE56</accession>
<sequence>MTAPLGTDVTLGFTVWPAWVGLCEDVLGMPVEPLANLEYRRGQIFWRHVDGQIVGAGRVFVPAGIRFHRIVYAYAPAGEPCGYAPLPEPLLYREATFVDIDPITNAEPV</sequence>
<dbReference type="RefSeq" id="WP_317722312.1">
    <property type="nucleotide sequence ID" value="NZ_JAWLVK010000015.1"/>
</dbReference>
<name>A0AAE5AE56_MYCFO</name>
<evidence type="ECO:0000313" key="1">
    <source>
        <dbReference type="EMBL" id="MDV7292080.1"/>
    </source>
</evidence>
<protein>
    <submittedName>
        <fullName evidence="1">Uncharacterized protein</fullName>
    </submittedName>
</protein>
<reference evidence="1" key="1">
    <citation type="submission" date="2023-10" db="EMBL/GenBank/DDBJ databases">
        <title>Mycolicibacterium fortuitum clinical isolates causing pulmonary infections in humans.</title>
        <authorList>
            <person name="Mejia-Ponce P.M."/>
            <person name="Zenteno-Cuevas R."/>
            <person name="Licona-Cassani C."/>
        </authorList>
    </citation>
    <scope>NUCLEOTIDE SEQUENCE</scope>
    <source>
        <strain evidence="1">M8</strain>
    </source>
</reference>
<dbReference type="EMBL" id="JAWLVV010000015">
    <property type="protein sequence ID" value="MDV7292080.1"/>
    <property type="molecule type" value="Genomic_DNA"/>
</dbReference>
<proteinExistence type="predicted"/>
<organism evidence="1 2">
    <name type="scientific">Mycolicibacterium fortuitum</name>
    <name type="common">Mycobacterium fortuitum</name>
    <dbReference type="NCBI Taxonomy" id="1766"/>
    <lineage>
        <taxon>Bacteria</taxon>
        <taxon>Bacillati</taxon>
        <taxon>Actinomycetota</taxon>
        <taxon>Actinomycetes</taxon>
        <taxon>Mycobacteriales</taxon>
        <taxon>Mycobacteriaceae</taxon>
        <taxon>Mycolicibacterium</taxon>
    </lineage>
</organism>
<dbReference type="Proteomes" id="UP001186041">
    <property type="component" value="Unassembled WGS sequence"/>
</dbReference>